<evidence type="ECO:0000313" key="1">
    <source>
        <dbReference type="EMBL" id="MPM45438.1"/>
    </source>
</evidence>
<dbReference type="AlphaFoldDB" id="A0A644ZYD4"/>
<proteinExistence type="predicted"/>
<gene>
    <name evidence="1" type="ORF">SDC9_92125</name>
</gene>
<accession>A0A644ZYD4</accession>
<name>A0A644ZYD4_9ZZZZ</name>
<reference evidence="1" key="1">
    <citation type="submission" date="2019-08" db="EMBL/GenBank/DDBJ databases">
        <authorList>
            <person name="Kucharzyk K."/>
            <person name="Murdoch R.W."/>
            <person name="Higgins S."/>
            <person name="Loffler F."/>
        </authorList>
    </citation>
    <scope>NUCLEOTIDE SEQUENCE</scope>
</reference>
<organism evidence="1">
    <name type="scientific">bioreactor metagenome</name>
    <dbReference type="NCBI Taxonomy" id="1076179"/>
    <lineage>
        <taxon>unclassified sequences</taxon>
        <taxon>metagenomes</taxon>
        <taxon>ecological metagenomes</taxon>
    </lineage>
</organism>
<sequence length="452" mass="48670">MAVGLELGALVAQEELVHMGAERLGDQLGALHHLDGLLQAARQGPDAEHPALPLGQRPDVVLGLRRQLELALDAVQARRQRQGVRQVRVGRRVDGAQLDTGRAALVRLVHRHPDQGGTVVATPADEGRGLVAVHQTLVRVDPLVGDRGDLGGMGQQTGDEVPPGLGEVVLRRRVVEDVVVALEQGHVGVHARARLVGERLGHERRPYALAHRDLLHHHPEGHDVVGHRQGVGVAQVDLLLARPRLVVGELDRDAHLLEHGDRGPAEVGALRLGGVVEVAGVVDRRRLPAGLTLRLDQEELDLRVTVERVAHVRGPRQGALEHIARVGPGRRPVGVADVTEHPGRPAGLLAPRQQLEGGRVGVGDHVGFIHAGEALDRRPVEADALVERALELGGSDRDGLQEPQHVGEPETYESDIALLERSEHVLGLLVHADSLPLIVFQWCVDRPSGMTD</sequence>
<dbReference type="EMBL" id="VSSQ01010874">
    <property type="protein sequence ID" value="MPM45438.1"/>
    <property type="molecule type" value="Genomic_DNA"/>
</dbReference>
<protein>
    <submittedName>
        <fullName evidence="1">Uncharacterized protein</fullName>
    </submittedName>
</protein>
<comment type="caution">
    <text evidence="1">The sequence shown here is derived from an EMBL/GenBank/DDBJ whole genome shotgun (WGS) entry which is preliminary data.</text>
</comment>